<accession>A0A0F9P3X4</accession>
<comment type="caution">
    <text evidence="1">The sequence shown here is derived from an EMBL/GenBank/DDBJ whole genome shotgun (WGS) entry which is preliminary data.</text>
</comment>
<reference evidence="1" key="1">
    <citation type="journal article" date="2015" name="Nature">
        <title>Complex archaea that bridge the gap between prokaryotes and eukaryotes.</title>
        <authorList>
            <person name="Spang A."/>
            <person name="Saw J.H."/>
            <person name="Jorgensen S.L."/>
            <person name="Zaremba-Niedzwiedzka K."/>
            <person name="Martijn J."/>
            <person name="Lind A.E."/>
            <person name="van Eijk R."/>
            <person name="Schleper C."/>
            <person name="Guy L."/>
            <person name="Ettema T.J."/>
        </authorList>
    </citation>
    <scope>NUCLEOTIDE SEQUENCE</scope>
</reference>
<dbReference type="AlphaFoldDB" id="A0A0F9P3X4"/>
<dbReference type="EMBL" id="LAZR01003367">
    <property type="protein sequence ID" value="KKN19097.1"/>
    <property type="molecule type" value="Genomic_DNA"/>
</dbReference>
<name>A0A0F9P3X4_9ZZZZ</name>
<protein>
    <submittedName>
        <fullName evidence="1">Uncharacterized protein</fullName>
    </submittedName>
</protein>
<sequence length="122" mass="13272">MAKQLSGLVAEFLKREYNGVFAESVAVDSIGITPLQIFGNDPERGLILLVNLSVNTIYIGYDPQVSSLRGITLGANGGSYSVNIRNDFQIPSMAHYAIATGVTSNLFRVTTRRIAIPEQRVL</sequence>
<organism evidence="1">
    <name type="scientific">marine sediment metagenome</name>
    <dbReference type="NCBI Taxonomy" id="412755"/>
    <lineage>
        <taxon>unclassified sequences</taxon>
        <taxon>metagenomes</taxon>
        <taxon>ecological metagenomes</taxon>
    </lineage>
</organism>
<evidence type="ECO:0000313" key="1">
    <source>
        <dbReference type="EMBL" id="KKN19097.1"/>
    </source>
</evidence>
<proteinExistence type="predicted"/>
<gene>
    <name evidence="1" type="ORF">LCGC14_0949250</name>
</gene>